<dbReference type="AlphaFoldDB" id="A0A167HQX2"/>
<feature type="region of interest" description="Disordered" evidence="1">
    <location>
        <begin position="242"/>
        <end position="271"/>
    </location>
</feature>
<keyword evidence="3" id="KW-1185">Reference proteome</keyword>
<evidence type="ECO:0000256" key="1">
    <source>
        <dbReference type="SAM" id="MobiDB-lite"/>
    </source>
</evidence>
<organism evidence="2 3">
    <name type="scientific">Calocera viscosa (strain TUFC12733)</name>
    <dbReference type="NCBI Taxonomy" id="1330018"/>
    <lineage>
        <taxon>Eukaryota</taxon>
        <taxon>Fungi</taxon>
        <taxon>Dikarya</taxon>
        <taxon>Basidiomycota</taxon>
        <taxon>Agaricomycotina</taxon>
        <taxon>Dacrymycetes</taxon>
        <taxon>Dacrymycetales</taxon>
        <taxon>Dacrymycetaceae</taxon>
        <taxon>Calocera</taxon>
    </lineage>
</organism>
<dbReference type="EMBL" id="KV417317">
    <property type="protein sequence ID" value="KZO91889.1"/>
    <property type="molecule type" value="Genomic_DNA"/>
</dbReference>
<protein>
    <submittedName>
        <fullName evidence="2">Uncharacterized protein</fullName>
    </submittedName>
</protein>
<feature type="compositionally biased region" description="Gly residues" evidence="1">
    <location>
        <begin position="59"/>
        <end position="69"/>
    </location>
</feature>
<feature type="compositionally biased region" description="Basic and acidic residues" evidence="1">
    <location>
        <begin position="262"/>
        <end position="271"/>
    </location>
</feature>
<dbReference type="OrthoDB" id="3419586at2759"/>
<evidence type="ECO:0000313" key="3">
    <source>
        <dbReference type="Proteomes" id="UP000076738"/>
    </source>
</evidence>
<dbReference type="Proteomes" id="UP000076738">
    <property type="component" value="Unassembled WGS sequence"/>
</dbReference>
<sequence length="313" mass="33659">MLDGALNTLHDGLSDVKLAKDIFTPSRKTSEDSSSPPGPSEVAQGKKTQVYAPQDDTGEGSGAGTGGAGCGEHGVHTSLVAALVAAIRDIESQMGAPALVDGVPLIGLLMREGAPQDLYARPEMHVATSEDLYGDDEHVAAPNAAVPNEDDPGAPLPLITLQALADERTCDYKFDELMAEEFEREVDRIRLPAFMYGRLLAKQELAAEAERKKIKLRITREAIHDQVWNEEVERGRQYELNKGSASNTLPSDVEPQVQLQGHSEHANEGKDKLSPALKTFFSKYGGKMLKMGGKLGKYAAEVALDQAIQGAIN</sequence>
<accession>A0A167HQX2</accession>
<evidence type="ECO:0000313" key="2">
    <source>
        <dbReference type="EMBL" id="KZO91889.1"/>
    </source>
</evidence>
<feature type="region of interest" description="Disordered" evidence="1">
    <location>
        <begin position="24"/>
        <end position="69"/>
    </location>
</feature>
<proteinExistence type="predicted"/>
<reference evidence="2 3" key="1">
    <citation type="journal article" date="2016" name="Mol. Biol. Evol.">
        <title>Comparative Genomics of Early-Diverging Mushroom-Forming Fungi Provides Insights into the Origins of Lignocellulose Decay Capabilities.</title>
        <authorList>
            <person name="Nagy L.G."/>
            <person name="Riley R."/>
            <person name="Tritt A."/>
            <person name="Adam C."/>
            <person name="Daum C."/>
            <person name="Floudas D."/>
            <person name="Sun H."/>
            <person name="Yadav J.S."/>
            <person name="Pangilinan J."/>
            <person name="Larsson K.H."/>
            <person name="Matsuura K."/>
            <person name="Barry K."/>
            <person name="Labutti K."/>
            <person name="Kuo R."/>
            <person name="Ohm R.A."/>
            <person name="Bhattacharya S.S."/>
            <person name="Shirouzu T."/>
            <person name="Yoshinaga Y."/>
            <person name="Martin F.M."/>
            <person name="Grigoriev I.V."/>
            <person name="Hibbett D.S."/>
        </authorList>
    </citation>
    <scope>NUCLEOTIDE SEQUENCE [LARGE SCALE GENOMIC DNA]</scope>
    <source>
        <strain evidence="2 3">TUFC12733</strain>
    </source>
</reference>
<name>A0A167HQX2_CALVF</name>
<gene>
    <name evidence="2" type="ORF">CALVIDRAFT_530564</name>
</gene>